<dbReference type="GO" id="GO:0016740">
    <property type="term" value="F:transferase activity"/>
    <property type="evidence" value="ECO:0007669"/>
    <property type="project" value="UniProtKB-KW"/>
</dbReference>
<proteinExistence type="predicted"/>
<evidence type="ECO:0000313" key="2">
    <source>
        <dbReference type="EMBL" id="KRV47980.1"/>
    </source>
</evidence>
<gene>
    <name evidence="2" type="ORF">AQ490_26965</name>
</gene>
<sequence length="270" mass="28653">MTHTSWAHLPETVRAAVTARTGPVAATRHIPDGLSSDHASILATAAGAVFVKATRSPADHVREASVAPHVIGVGPPMRWHARAGEWDVIGFDALTDARHTRLAPGSADLPLLADLLARSTTLTAPVPLPPLAEQWARYASPAELAHLDGDALVHGDINQHNVLVCRSGGRSWLVDWAMARRGPVWADVAEAAVRLIEDGHTADDAHAWACRIPAWRVADPAAVAAWAAVRCRPITAALGEHGARHTTARHRALVSCVTGAARRRSAGRRA</sequence>
<keyword evidence="2" id="KW-0808">Transferase</keyword>
<dbReference type="STRING" id="76728.AQ490_26965"/>
<organism evidence="2 3">
    <name type="scientific">Wenjunlia vitaminophila</name>
    <name type="common">Streptomyces vitaminophilus</name>
    <dbReference type="NCBI Taxonomy" id="76728"/>
    <lineage>
        <taxon>Bacteria</taxon>
        <taxon>Bacillati</taxon>
        <taxon>Actinomycetota</taxon>
        <taxon>Actinomycetes</taxon>
        <taxon>Kitasatosporales</taxon>
        <taxon>Streptomycetaceae</taxon>
        <taxon>Wenjunlia</taxon>
    </lineage>
</organism>
<evidence type="ECO:0000259" key="1">
    <source>
        <dbReference type="Pfam" id="PF01636"/>
    </source>
</evidence>
<dbReference type="RefSeq" id="WP_018384659.1">
    <property type="nucleotide sequence ID" value="NZ_LLZU01000033.1"/>
</dbReference>
<dbReference type="AlphaFoldDB" id="A0A0T6LQA7"/>
<feature type="domain" description="Aminoglycoside phosphotransferase" evidence="1">
    <location>
        <begin position="122"/>
        <end position="218"/>
    </location>
</feature>
<dbReference type="SUPFAM" id="SSF56112">
    <property type="entry name" value="Protein kinase-like (PK-like)"/>
    <property type="match status" value="1"/>
</dbReference>
<keyword evidence="3" id="KW-1185">Reference proteome</keyword>
<dbReference type="InterPro" id="IPR011009">
    <property type="entry name" value="Kinase-like_dom_sf"/>
</dbReference>
<accession>A0A0T6LQA7</accession>
<dbReference type="eggNOG" id="COG0510">
    <property type="taxonomic scope" value="Bacteria"/>
</dbReference>
<reference evidence="2 3" key="1">
    <citation type="submission" date="2015-10" db="EMBL/GenBank/DDBJ databases">
        <title>Draft genome sequence of pyrrolomycin-producing Streptomyces vitaminophilus.</title>
        <authorList>
            <person name="Graham D.E."/>
            <person name="Mahan K.M."/>
            <person name="Klingeman D.M."/>
            <person name="Hettich R.L."/>
            <person name="Parry R.J."/>
        </authorList>
    </citation>
    <scope>NUCLEOTIDE SEQUENCE [LARGE SCALE GENOMIC DNA]</scope>
    <source>
        <strain evidence="2 3">ATCC 31673</strain>
    </source>
</reference>
<evidence type="ECO:0000313" key="3">
    <source>
        <dbReference type="Proteomes" id="UP000050867"/>
    </source>
</evidence>
<protein>
    <submittedName>
        <fullName evidence="2">Aminoglycoside phosphotransferase</fullName>
    </submittedName>
</protein>
<comment type="caution">
    <text evidence="2">The sequence shown here is derived from an EMBL/GenBank/DDBJ whole genome shotgun (WGS) entry which is preliminary data.</text>
</comment>
<dbReference type="Gene3D" id="3.90.1200.10">
    <property type="match status" value="1"/>
</dbReference>
<dbReference type="Pfam" id="PF01636">
    <property type="entry name" value="APH"/>
    <property type="match status" value="1"/>
</dbReference>
<dbReference type="Proteomes" id="UP000050867">
    <property type="component" value="Unassembled WGS sequence"/>
</dbReference>
<dbReference type="EMBL" id="LLZU01000033">
    <property type="protein sequence ID" value="KRV47980.1"/>
    <property type="molecule type" value="Genomic_DNA"/>
</dbReference>
<dbReference type="InterPro" id="IPR002575">
    <property type="entry name" value="Aminoglycoside_PTrfase"/>
</dbReference>
<name>A0A0T6LQA7_WENVI</name>